<dbReference type="AlphaFoldDB" id="A0A6B2JEX4"/>
<feature type="compositionally biased region" description="Low complexity" evidence="1">
    <location>
        <begin position="113"/>
        <end position="132"/>
    </location>
</feature>
<feature type="region of interest" description="Disordered" evidence="1">
    <location>
        <begin position="113"/>
        <end position="175"/>
    </location>
</feature>
<organism evidence="3 4">
    <name type="scientific">Pseudoroseicyclus tamaricis</name>
    <dbReference type="NCBI Taxonomy" id="2705421"/>
    <lineage>
        <taxon>Bacteria</taxon>
        <taxon>Pseudomonadati</taxon>
        <taxon>Pseudomonadota</taxon>
        <taxon>Alphaproteobacteria</taxon>
        <taxon>Rhodobacterales</taxon>
        <taxon>Paracoccaceae</taxon>
        <taxon>Pseudoroseicyclus</taxon>
    </lineage>
</organism>
<keyword evidence="2" id="KW-0472">Membrane</keyword>
<gene>
    <name evidence="3" type="ORF">GZA08_00680</name>
</gene>
<name>A0A6B2JEX4_9RHOB</name>
<comment type="caution">
    <text evidence="3">The sequence shown here is derived from an EMBL/GenBank/DDBJ whole genome shotgun (WGS) entry which is preliminary data.</text>
</comment>
<protein>
    <submittedName>
        <fullName evidence="3">Uncharacterized protein</fullName>
    </submittedName>
</protein>
<accession>A0A6B2JEX4</accession>
<feature type="compositionally biased region" description="Low complexity" evidence="1">
    <location>
        <begin position="162"/>
        <end position="172"/>
    </location>
</feature>
<evidence type="ECO:0000313" key="3">
    <source>
        <dbReference type="EMBL" id="NDU99482.1"/>
    </source>
</evidence>
<feature type="transmembrane region" description="Helical" evidence="2">
    <location>
        <begin position="20"/>
        <end position="45"/>
    </location>
</feature>
<evidence type="ECO:0000256" key="1">
    <source>
        <dbReference type="SAM" id="MobiDB-lite"/>
    </source>
</evidence>
<keyword evidence="2" id="KW-1133">Transmembrane helix</keyword>
<feature type="transmembrane region" description="Helical" evidence="2">
    <location>
        <begin position="57"/>
        <end position="75"/>
    </location>
</feature>
<keyword evidence="2" id="KW-0812">Transmembrane</keyword>
<evidence type="ECO:0000313" key="4">
    <source>
        <dbReference type="Proteomes" id="UP000474757"/>
    </source>
</evidence>
<proteinExistence type="predicted"/>
<dbReference type="RefSeq" id="WP_163889023.1">
    <property type="nucleotide sequence ID" value="NZ_JAAFYS010000001.1"/>
</dbReference>
<evidence type="ECO:0000256" key="2">
    <source>
        <dbReference type="SAM" id="Phobius"/>
    </source>
</evidence>
<keyword evidence="4" id="KW-1185">Reference proteome</keyword>
<sequence length="329" mass="35414">MPGQPHDPGLDLASRPAQPGLTAADLVAIGLALLWLVGAGSYLLLGGALARPETLGSVVAMLALVLPVAIIWVAASAARSARHVREESERLQAAFDAIRHAYIEDRQSRGAAPPARAWAAPTAPAAPPAEALPEPPLTFSSRRARAGAAEAEAEEADGQPRLALGPPAEEAGPPLPLGDFVRALNFPDNEEDEAGFSALRRALKDRRARQLIQASQDVLTLLSQEGIYMDDLRPDRARPELWRRFTAGERGGEVASLGGIRDRECLALTIGRMREDTIFRDAAHHFMRLFDRILGEIEPELTDEELAALTQTRTARAFMLLGRVAGAFD</sequence>
<dbReference type="EMBL" id="JAAGAB010000001">
    <property type="protein sequence ID" value="NDU99482.1"/>
    <property type="molecule type" value="Genomic_DNA"/>
</dbReference>
<reference evidence="3 4" key="1">
    <citation type="submission" date="2020-02" db="EMBL/GenBank/DDBJ databases">
        <title>Pseudoroseicyclus tamarix, sp. nov., isolated from offshore sediment of a Tamarix chinensis forest.</title>
        <authorList>
            <person name="Gai Y."/>
        </authorList>
    </citation>
    <scope>NUCLEOTIDE SEQUENCE [LARGE SCALE GENOMIC DNA]</scope>
    <source>
        <strain evidence="3 4">CLL3-39</strain>
    </source>
</reference>
<dbReference type="Proteomes" id="UP000474757">
    <property type="component" value="Unassembled WGS sequence"/>
</dbReference>